<accession>A0A0A9H8D0</accession>
<protein>
    <submittedName>
        <fullName evidence="1">Uncharacterized protein</fullName>
    </submittedName>
</protein>
<dbReference type="AlphaFoldDB" id="A0A0A9H8D0"/>
<name>A0A0A9H8D0_ARUDO</name>
<reference evidence="1" key="1">
    <citation type="submission" date="2014-09" db="EMBL/GenBank/DDBJ databases">
        <authorList>
            <person name="Magalhaes I.L.F."/>
            <person name="Oliveira U."/>
            <person name="Santos F.R."/>
            <person name="Vidigal T.H.D.A."/>
            <person name="Brescovit A.D."/>
            <person name="Santos A.J."/>
        </authorList>
    </citation>
    <scope>NUCLEOTIDE SEQUENCE</scope>
    <source>
        <tissue evidence="1">Shoot tissue taken approximately 20 cm above the soil surface</tissue>
    </source>
</reference>
<evidence type="ECO:0000313" key="1">
    <source>
        <dbReference type="EMBL" id="JAE29128.1"/>
    </source>
</evidence>
<reference evidence="1" key="2">
    <citation type="journal article" date="2015" name="Data Brief">
        <title>Shoot transcriptome of the giant reed, Arundo donax.</title>
        <authorList>
            <person name="Barrero R.A."/>
            <person name="Guerrero F.D."/>
            <person name="Moolhuijzen P."/>
            <person name="Goolsby J.A."/>
            <person name="Tidwell J."/>
            <person name="Bellgard S.E."/>
            <person name="Bellgard M.I."/>
        </authorList>
    </citation>
    <scope>NUCLEOTIDE SEQUENCE</scope>
    <source>
        <tissue evidence="1">Shoot tissue taken approximately 20 cm above the soil surface</tissue>
    </source>
</reference>
<sequence length="31" mass="3743">MTMLINLSCLSSLRRERLQFKRGRMMRTSLL</sequence>
<dbReference type="EMBL" id="GBRH01168768">
    <property type="protein sequence ID" value="JAE29128.1"/>
    <property type="molecule type" value="Transcribed_RNA"/>
</dbReference>
<proteinExistence type="predicted"/>
<organism evidence="1">
    <name type="scientific">Arundo donax</name>
    <name type="common">Giant reed</name>
    <name type="synonym">Donax arundinaceus</name>
    <dbReference type="NCBI Taxonomy" id="35708"/>
    <lineage>
        <taxon>Eukaryota</taxon>
        <taxon>Viridiplantae</taxon>
        <taxon>Streptophyta</taxon>
        <taxon>Embryophyta</taxon>
        <taxon>Tracheophyta</taxon>
        <taxon>Spermatophyta</taxon>
        <taxon>Magnoliopsida</taxon>
        <taxon>Liliopsida</taxon>
        <taxon>Poales</taxon>
        <taxon>Poaceae</taxon>
        <taxon>PACMAD clade</taxon>
        <taxon>Arundinoideae</taxon>
        <taxon>Arundineae</taxon>
        <taxon>Arundo</taxon>
    </lineage>
</organism>